<feature type="signal peptide" evidence="1">
    <location>
        <begin position="1"/>
        <end position="18"/>
    </location>
</feature>
<evidence type="ECO:0000313" key="2">
    <source>
        <dbReference type="EMBL" id="KIQ67468.1"/>
    </source>
</evidence>
<name>A0A0D0Q8L7_9RHOB</name>
<protein>
    <submittedName>
        <fullName evidence="2">Wenxma_21, whole genome shotgun sequence</fullName>
    </submittedName>
</protein>
<dbReference type="Proteomes" id="UP000035100">
    <property type="component" value="Unassembled WGS sequence"/>
</dbReference>
<dbReference type="STRING" id="1123501.Wenmar_03891"/>
<dbReference type="AlphaFoldDB" id="A0A0D0Q8L7"/>
<gene>
    <name evidence="2" type="ORF">Wenmar_03891</name>
</gene>
<keyword evidence="3" id="KW-1185">Reference proteome</keyword>
<accession>A0A0D0Q8L7</accession>
<organism evidence="2 3">
    <name type="scientific">Wenxinia marina DSM 24838</name>
    <dbReference type="NCBI Taxonomy" id="1123501"/>
    <lineage>
        <taxon>Bacteria</taxon>
        <taxon>Pseudomonadati</taxon>
        <taxon>Pseudomonadota</taxon>
        <taxon>Alphaproteobacteria</taxon>
        <taxon>Rhodobacterales</taxon>
        <taxon>Roseobacteraceae</taxon>
        <taxon>Wenxinia</taxon>
    </lineage>
</organism>
<evidence type="ECO:0000313" key="3">
    <source>
        <dbReference type="Proteomes" id="UP000035100"/>
    </source>
</evidence>
<feature type="chain" id="PRO_5002235917" evidence="1">
    <location>
        <begin position="19"/>
        <end position="207"/>
    </location>
</feature>
<reference evidence="2 3" key="1">
    <citation type="submission" date="2013-01" db="EMBL/GenBank/DDBJ databases">
        <authorList>
            <person name="Fiebig A."/>
            <person name="Goeker M."/>
            <person name="Klenk H.-P.P."/>
        </authorList>
    </citation>
    <scope>NUCLEOTIDE SEQUENCE [LARGE SCALE GENOMIC DNA]</scope>
    <source>
        <strain evidence="2 3">DSM 24838</strain>
    </source>
</reference>
<dbReference type="EMBL" id="AONG01000022">
    <property type="protein sequence ID" value="KIQ67468.1"/>
    <property type="molecule type" value="Genomic_DNA"/>
</dbReference>
<dbReference type="OrthoDB" id="7872144at2"/>
<evidence type="ECO:0000256" key="1">
    <source>
        <dbReference type="SAM" id="SignalP"/>
    </source>
</evidence>
<sequence>MGRLYALLVALAAGPASAQCVTPADMAAGAVFTRANGDRGTVAAIAPDLVRIAYSAGAGQSDQRIARHGLYVERQAVGSFPPDVIGVWYEAEIDYSYAGRPPLPRAGEVWRTTVRVSGESSDHSGMVTNLAATLAASFAFTEPRQVTLGGCAYDVLTATVTLRGEGRDEDRRSVWFPALGFGIETQVTDRAAGRAWTNGLTGLTPAS</sequence>
<dbReference type="RefSeq" id="WP_018301689.1">
    <property type="nucleotide sequence ID" value="NZ_KB902278.1"/>
</dbReference>
<comment type="caution">
    <text evidence="2">The sequence shown here is derived from an EMBL/GenBank/DDBJ whole genome shotgun (WGS) entry which is preliminary data.</text>
</comment>
<proteinExistence type="predicted"/>
<dbReference type="eggNOG" id="ENOG5033IVK">
    <property type="taxonomic scope" value="Bacteria"/>
</dbReference>
<keyword evidence="1" id="KW-0732">Signal</keyword>